<evidence type="ECO:0000256" key="2">
    <source>
        <dbReference type="ARBA" id="ARBA00022475"/>
    </source>
</evidence>
<dbReference type="NCBIfam" id="TIGR00374">
    <property type="entry name" value="flippase-like domain"/>
    <property type="match status" value="1"/>
</dbReference>
<feature type="transmembrane region" description="Helical" evidence="6">
    <location>
        <begin position="121"/>
        <end position="146"/>
    </location>
</feature>
<feature type="transmembrane region" description="Helical" evidence="6">
    <location>
        <begin position="49"/>
        <end position="71"/>
    </location>
</feature>
<protein>
    <recommendedName>
        <fullName evidence="6">Phosphatidylglycerol lysyltransferase</fullName>
        <ecNumber evidence="6">2.3.2.3</ecNumber>
    </recommendedName>
    <alternativeName>
        <fullName evidence="6">Lysylphosphatidylglycerol synthase</fullName>
    </alternativeName>
</protein>
<name>A0A0C7G7U5_PARSO</name>
<evidence type="ECO:0000313" key="7">
    <source>
        <dbReference type="EMBL" id="CEQ03887.1"/>
    </source>
</evidence>
<dbReference type="Pfam" id="PF03706">
    <property type="entry name" value="LPG_synthase_TM"/>
    <property type="match status" value="1"/>
</dbReference>
<evidence type="ECO:0000313" key="8">
    <source>
        <dbReference type="Proteomes" id="UP000049127"/>
    </source>
</evidence>
<keyword evidence="6" id="KW-0443">Lipid metabolism</keyword>
<organism evidence="7 8">
    <name type="scientific">Paraclostridium sordellii</name>
    <name type="common">Clostridium sordellii</name>
    <dbReference type="NCBI Taxonomy" id="1505"/>
    <lineage>
        <taxon>Bacteria</taxon>
        <taxon>Bacillati</taxon>
        <taxon>Bacillota</taxon>
        <taxon>Clostridia</taxon>
        <taxon>Peptostreptococcales</taxon>
        <taxon>Peptostreptococcaceae</taxon>
        <taxon>Paraclostridium</taxon>
    </lineage>
</organism>
<keyword evidence="5 6" id="KW-0472">Membrane</keyword>
<evidence type="ECO:0000256" key="5">
    <source>
        <dbReference type="ARBA" id="ARBA00023136"/>
    </source>
</evidence>
<comment type="similarity">
    <text evidence="6">Belongs to the LPG synthase family.</text>
</comment>
<sequence length="352" mass="40566">MNILTKKQRDMLQYTFLLFLIILTAYIVISTLDIKILPELIKIINYKYIILGFILILMYIILEGYIIKIIIDSIQKTKIKYLGMKLATMGLYYNLVTPLASGSQPIQIYALTKYKIPMSKAIAIIVNKTVIFQSVVTIYCSMLLIGNYEYLSGEMHSVIILVATGVTVNVISLGFGFFIIYSPTKTKAMINMILNFLKRFKVFRKLENKKDHINKFIDEYYESVMLFMKDKKSLIKSLIFTIIQLTLYFSIAYCIYKALSLNKESYEHLLSLQAFLYMAVSPVPTPGNVGANEIVFFNIFKNIFPKELIGYGVFLYGIFIYYFILIFCGICTIISHYRLKKCKIKGTINAKS</sequence>
<reference evidence="7 8" key="1">
    <citation type="submission" date="2015-01" db="EMBL/GenBank/DDBJ databases">
        <authorList>
            <person name="Aslett A.Martin."/>
            <person name="De Silva Nishadi"/>
        </authorList>
    </citation>
    <scope>NUCLEOTIDE SEQUENCE [LARGE SCALE GENOMIC DNA]</scope>
    <source>
        <strain evidence="7 8">R28058</strain>
    </source>
</reference>
<feature type="transmembrane region" description="Helical" evidence="6">
    <location>
        <begin position="308"/>
        <end position="335"/>
    </location>
</feature>
<dbReference type="InterPro" id="IPR022791">
    <property type="entry name" value="L-PG_synthase/AglD"/>
</dbReference>
<dbReference type="Proteomes" id="UP000049127">
    <property type="component" value="Unassembled WGS sequence"/>
</dbReference>
<keyword evidence="6" id="KW-0808">Transferase</keyword>
<dbReference type="AlphaFoldDB" id="A0A0C7G7U5"/>
<feature type="transmembrane region" description="Helical" evidence="6">
    <location>
        <begin position="12"/>
        <end position="29"/>
    </location>
</feature>
<dbReference type="PANTHER" id="PTHR37693:SF1">
    <property type="entry name" value="INTEGRAL MEMBRANE PROTEIN"/>
    <property type="match status" value="1"/>
</dbReference>
<dbReference type="GO" id="GO:0050071">
    <property type="term" value="F:phosphatidylglycerol lysyltransferase activity"/>
    <property type="evidence" value="ECO:0007669"/>
    <property type="project" value="UniProtKB-EC"/>
</dbReference>
<keyword evidence="3 6" id="KW-0812">Transmembrane</keyword>
<dbReference type="PANTHER" id="PTHR37693">
    <property type="entry name" value="PHOSPHATIDYLGLYCEROL LYSYLTRANSFERASE"/>
    <property type="match status" value="1"/>
</dbReference>
<keyword evidence="6" id="KW-0046">Antibiotic resistance</keyword>
<gene>
    <name evidence="6" type="primary">mprF</name>
    <name evidence="7" type="ORF">R28058_16201</name>
</gene>
<feature type="transmembrane region" description="Helical" evidence="6">
    <location>
        <begin position="238"/>
        <end position="259"/>
    </location>
</feature>
<proteinExistence type="inferred from homology"/>
<feature type="transmembrane region" description="Helical" evidence="6">
    <location>
        <begin position="158"/>
        <end position="181"/>
    </location>
</feature>
<comment type="catalytic activity">
    <reaction evidence="6">
        <text>L-lysyl-tRNA(Lys) + a 1,2-diacyl-sn-glycero-3-phospho-(1'-sn-glycerol) = a 1,2-diacyl-sn-glycero-3-phospho-1'-(3'-O-L-lysyl)-sn-glycerol + tRNA(Lys)</text>
        <dbReference type="Rhea" id="RHEA:10668"/>
        <dbReference type="Rhea" id="RHEA-COMP:9696"/>
        <dbReference type="Rhea" id="RHEA-COMP:9697"/>
        <dbReference type="ChEBI" id="CHEBI:64716"/>
        <dbReference type="ChEBI" id="CHEBI:75792"/>
        <dbReference type="ChEBI" id="CHEBI:78442"/>
        <dbReference type="ChEBI" id="CHEBI:78529"/>
        <dbReference type="EC" id="2.3.2.3"/>
    </reaction>
</comment>
<accession>A0A0C7G7U5</accession>
<dbReference type="RefSeq" id="WP_055342039.1">
    <property type="nucleotide sequence ID" value="NZ_CDNI01000003.1"/>
</dbReference>
<keyword evidence="2" id="KW-1003">Cell membrane</keyword>
<dbReference type="EC" id="2.3.2.3" evidence="6"/>
<evidence type="ECO:0000256" key="4">
    <source>
        <dbReference type="ARBA" id="ARBA00022989"/>
    </source>
</evidence>
<dbReference type="EMBL" id="CEKZ01000003">
    <property type="protein sequence ID" value="CEQ03887.1"/>
    <property type="molecule type" value="Genomic_DNA"/>
</dbReference>
<dbReference type="GO" id="GO:0046677">
    <property type="term" value="P:response to antibiotic"/>
    <property type="evidence" value="ECO:0007669"/>
    <property type="project" value="UniProtKB-KW"/>
</dbReference>
<evidence type="ECO:0000256" key="1">
    <source>
        <dbReference type="ARBA" id="ARBA00004651"/>
    </source>
</evidence>
<dbReference type="GO" id="GO:0005886">
    <property type="term" value="C:plasma membrane"/>
    <property type="evidence" value="ECO:0007669"/>
    <property type="project" value="UniProtKB-SubCell"/>
</dbReference>
<evidence type="ECO:0000256" key="6">
    <source>
        <dbReference type="RuleBase" id="RU363042"/>
    </source>
</evidence>
<comment type="subcellular location">
    <subcellularLocation>
        <location evidence="1 6">Cell membrane</location>
        <topology evidence="1 6">Multi-pass membrane protein</topology>
    </subcellularLocation>
</comment>
<evidence type="ECO:0000256" key="3">
    <source>
        <dbReference type="ARBA" id="ARBA00022692"/>
    </source>
</evidence>
<dbReference type="GO" id="GO:0006629">
    <property type="term" value="P:lipid metabolic process"/>
    <property type="evidence" value="ECO:0007669"/>
    <property type="project" value="UniProtKB-KW"/>
</dbReference>
<comment type="function">
    <text evidence="6">Catalyzes the transfer of a lysyl group from L-lysyl-tRNA(Lys) to membrane-bound phosphatidylglycerol (PG), which produces lysylphosphatidylglycerol (LPG), a major component of the bacterial membrane with a positive net charge. LPG synthesis contributes to bacterial virulence as it is involved in the resistance mechanism against cationic antimicrobial peptides (CAMP) produces by the host's immune system (defensins, cathelicidins) and by the competing microorganisms.</text>
</comment>
<keyword evidence="4 6" id="KW-1133">Transmembrane helix</keyword>
<dbReference type="OrthoDB" id="9810654at2"/>